<evidence type="ECO:0000313" key="3">
    <source>
        <dbReference type="Proteomes" id="UP001219518"/>
    </source>
</evidence>
<dbReference type="EMBL" id="JAHWGI010001142">
    <property type="protein sequence ID" value="KAK3923168.1"/>
    <property type="molecule type" value="Genomic_DNA"/>
</dbReference>
<reference evidence="2" key="2">
    <citation type="journal article" date="2023" name="BMC Genomics">
        <title>Pest status, molecular evolution, and epigenetic factors derived from the genome assembly of Frankliniella fusca, a thysanopteran phytovirus vector.</title>
        <authorList>
            <person name="Catto M.A."/>
            <person name="Labadie P.E."/>
            <person name="Jacobson A.L."/>
            <person name="Kennedy G.G."/>
            <person name="Srinivasan R."/>
            <person name="Hunt B.G."/>
        </authorList>
    </citation>
    <scope>NUCLEOTIDE SEQUENCE</scope>
    <source>
        <strain evidence="2">PL_HMW_Pooled</strain>
    </source>
</reference>
<feature type="compositionally biased region" description="Pro residues" evidence="1">
    <location>
        <begin position="21"/>
        <end position="37"/>
    </location>
</feature>
<protein>
    <submittedName>
        <fullName evidence="2">Phosphoserine aminotransferase</fullName>
    </submittedName>
</protein>
<name>A0AAE1HL53_9NEOP</name>
<feature type="compositionally biased region" description="Low complexity" evidence="1">
    <location>
        <begin position="8"/>
        <end position="20"/>
    </location>
</feature>
<feature type="region of interest" description="Disordered" evidence="1">
    <location>
        <begin position="1"/>
        <end position="44"/>
    </location>
</feature>
<feature type="region of interest" description="Disordered" evidence="1">
    <location>
        <begin position="138"/>
        <end position="172"/>
    </location>
</feature>
<feature type="compositionally biased region" description="Polar residues" evidence="1">
    <location>
        <begin position="141"/>
        <end position="172"/>
    </location>
</feature>
<keyword evidence="2" id="KW-0808">Transferase</keyword>
<keyword evidence="3" id="KW-1185">Reference proteome</keyword>
<accession>A0AAE1HL53</accession>
<sequence length="314" mass="31976">MKRYQNIGLSASPGAALAAAPPAPPPPPPLGTGPGPPRWHTHARPTALVVEAATVVLLDTGAGTRVVLDSGSKKAAQKPSPAWSAPRTSCWRCPRASSHRHSGAGLAVGAASVPAVGAVPDDGSRCARQSKAVGREHACAASSNGPSGQRCTRPRAQSQKSPCSQRASSSAPRISCCAGDGAAQAQRSAADGVVAGVLASSHWRESSLKRIKPSQCWTAWLAQSQYAPASHWPCSSLPRISCCGGPSLRPQSHDAAGGGADVGGAVGPGITVEPDVSCDAQSASLVHICCASSRCHGEPMKTKHFSTSRRPHAQ</sequence>
<evidence type="ECO:0000256" key="1">
    <source>
        <dbReference type="SAM" id="MobiDB-lite"/>
    </source>
</evidence>
<gene>
    <name evidence="2" type="ORF">KUF71_000250</name>
</gene>
<keyword evidence="2" id="KW-0032">Aminotransferase</keyword>
<evidence type="ECO:0000313" key="2">
    <source>
        <dbReference type="EMBL" id="KAK3923168.1"/>
    </source>
</evidence>
<organism evidence="2 3">
    <name type="scientific">Frankliniella fusca</name>
    <dbReference type="NCBI Taxonomy" id="407009"/>
    <lineage>
        <taxon>Eukaryota</taxon>
        <taxon>Metazoa</taxon>
        <taxon>Ecdysozoa</taxon>
        <taxon>Arthropoda</taxon>
        <taxon>Hexapoda</taxon>
        <taxon>Insecta</taxon>
        <taxon>Pterygota</taxon>
        <taxon>Neoptera</taxon>
        <taxon>Paraneoptera</taxon>
        <taxon>Thysanoptera</taxon>
        <taxon>Terebrantia</taxon>
        <taxon>Thripoidea</taxon>
        <taxon>Thripidae</taxon>
        <taxon>Frankliniella</taxon>
    </lineage>
</organism>
<dbReference type="Proteomes" id="UP001219518">
    <property type="component" value="Unassembled WGS sequence"/>
</dbReference>
<dbReference type="AlphaFoldDB" id="A0AAE1HL53"/>
<proteinExistence type="predicted"/>
<dbReference type="GO" id="GO:0008483">
    <property type="term" value="F:transaminase activity"/>
    <property type="evidence" value="ECO:0007669"/>
    <property type="project" value="UniProtKB-KW"/>
</dbReference>
<feature type="region of interest" description="Disordered" evidence="1">
    <location>
        <begin position="69"/>
        <end position="89"/>
    </location>
</feature>
<comment type="caution">
    <text evidence="2">The sequence shown here is derived from an EMBL/GenBank/DDBJ whole genome shotgun (WGS) entry which is preliminary data.</text>
</comment>
<reference evidence="2" key="1">
    <citation type="submission" date="2021-07" db="EMBL/GenBank/DDBJ databases">
        <authorList>
            <person name="Catto M.A."/>
            <person name="Jacobson A."/>
            <person name="Kennedy G."/>
            <person name="Labadie P."/>
            <person name="Hunt B.G."/>
            <person name="Srinivasan R."/>
        </authorList>
    </citation>
    <scope>NUCLEOTIDE SEQUENCE</scope>
    <source>
        <strain evidence="2">PL_HMW_Pooled</strain>
        <tissue evidence="2">Head</tissue>
    </source>
</reference>